<accession>A0A6A6ZXP7</accession>
<proteinExistence type="predicted"/>
<protein>
    <submittedName>
        <fullName evidence="1">Uncharacterized protein</fullName>
    </submittedName>
</protein>
<reference evidence="1" key="1">
    <citation type="journal article" date="2020" name="Stud. Mycol.">
        <title>101 Dothideomycetes genomes: a test case for predicting lifestyles and emergence of pathogens.</title>
        <authorList>
            <person name="Haridas S."/>
            <person name="Albert R."/>
            <person name="Binder M."/>
            <person name="Bloem J."/>
            <person name="Labutti K."/>
            <person name="Salamov A."/>
            <person name="Andreopoulos B."/>
            <person name="Baker S."/>
            <person name="Barry K."/>
            <person name="Bills G."/>
            <person name="Bluhm B."/>
            <person name="Cannon C."/>
            <person name="Castanera R."/>
            <person name="Culley D."/>
            <person name="Daum C."/>
            <person name="Ezra D."/>
            <person name="Gonzalez J."/>
            <person name="Henrissat B."/>
            <person name="Kuo A."/>
            <person name="Liang C."/>
            <person name="Lipzen A."/>
            <person name="Lutzoni F."/>
            <person name="Magnuson J."/>
            <person name="Mondo S."/>
            <person name="Nolan M."/>
            <person name="Ohm R."/>
            <person name="Pangilinan J."/>
            <person name="Park H.-J."/>
            <person name="Ramirez L."/>
            <person name="Alfaro M."/>
            <person name="Sun H."/>
            <person name="Tritt A."/>
            <person name="Yoshinaga Y."/>
            <person name="Zwiers L.-H."/>
            <person name="Turgeon B."/>
            <person name="Goodwin S."/>
            <person name="Spatafora J."/>
            <person name="Crous P."/>
            <person name="Grigoriev I."/>
        </authorList>
    </citation>
    <scope>NUCLEOTIDE SEQUENCE</scope>
    <source>
        <strain evidence="1">CBS 113818</strain>
    </source>
</reference>
<name>A0A6A6ZXP7_9PLEO</name>
<sequence length="140" mass="15990">IDSLQTPSAYTLVFDGNPIPARTAEVFVIVQRVAALQSALDRSYGLGVPSPSCFDRRFCKGYIYEGFPQAVQDIFDRTSAIQCNFDLHTSPTPEEVLEKQKGQSLQAWEKAWARHEPSKFQTAPPLPPWHLFRWRRALPW</sequence>
<dbReference type="EMBL" id="MU006227">
    <property type="protein sequence ID" value="KAF2825633.1"/>
    <property type="molecule type" value="Genomic_DNA"/>
</dbReference>
<dbReference type="OrthoDB" id="5062850at2759"/>
<evidence type="ECO:0000313" key="2">
    <source>
        <dbReference type="Proteomes" id="UP000799424"/>
    </source>
</evidence>
<organism evidence="1 2">
    <name type="scientific">Ophiobolus disseminans</name>
    <dbReference type="NCBI Taxonomy" id="1469910"/>
    <lineage>
        <taxon>Eukaryota</taxon>
        <taxon>Fungi</taxon>
        <taxon>Dikarya</taxon>
        <taxon>Ascomycota</taxon>
        <taxon>Pezizomycotina</taxon>
        <taxon>Dothideomycetes</taxon>
        <taxon>Pleosporomycetidae</taxon>
        <taxon>Pleosporales</taxon>
        <taxon>Pleosporineae</taxon>
        <taxon>Phaeosphaeriaceae</taxon>
        <taxon>Ophiobolus</taxon>
    </lineage>
</organism>
<keyword evidence="2" id="KW-1185">Reference proteome</keyword>
<dbReference type="Proteomes" id="UP000799424">
    <property type="component" value="Unassembled WGS sequence"/>
</dbReference>
<feature type="non-terminal residue" evidence="1">
    <location>
        <position position="1"/>
    </location>
</feature>
<gene>
    <name evidence="1" type="ORF">CC86DRAFT_294260</name>
</gene>
<dbReference type="AlphaFoldDB" id="A0A6A6ZXP7"/>
<evidence type="ECO:0000313" key="1">
    <source>
        <dbReference type="EMBL" id="KAF2825633.1"/>
    </source>
</evidence>